<dbReference type="PANTHER" id="PTHR35024:SF4">
    <property type="entry name" value="POLYMER-FORMING CYTOSKELETAL PROTEIN"/>
    <property type="match status" value="1"/>
</dbReference>
<dbReference type="EMBL" id="SPIA01000002">
    <property type="protein sequence ID" value="TFH68078.1"/>
    <property type="molecule type" value="Genomic_DNA"/>
</dbReference>
<organism evidence="2 3">
    <name type="scientific">Gammaproteobacteria bacterium LSUCC0057</name>
    <dbReference type="NCBI Taxonomy" id="2559237"/>
    <lineage>
        <taxon>Bacteria</taxon>
        <taxon>Pseudomonadati</taxon>
        <taxon>Pseudomonadota</taxon>
        <taxon>Gammaproteobacteria</taxon>
        <taxon>Cellvibrionales</taxon>
        <taxon>Porticoccaceae</taxon>
        <taxon>SAR92 clade</taxon>
    </lineage>
</organism>
<comment type="similarity">
    <text evidence="1">Belongs to the bactofilin family.</text>
</comment>
<evidence type="ECO:0000313" key="2">
    <source>
        <dbReference type="EMBL" id="TFH68078.1"/>
    </source>
</evidence>
<proteinExistence type="inferred from homology"/>
<keyword evidence="3" id="KW-1185">Reference proteome</keyword>
<accession>A0A4Y8UI42</accession>
<evidence type="ECO:0000256" key="1">
    <source>
        <dbReference type="ARBA" id="ARBA00044755"/>
    </source>
</evidence>
<evidence type="ECO:0000313" key="3">
    <source>
        <dbReference type="Proteomes" id="UP000298133"/>
    </source>
</evidence>
<dbReference type="AlphaFoldDB" id="A0A4Y8UI42"/>
<dbReference type="Pfam" id="PF04519">
    <property type="entry name" value="Bactofilin"/>
    <property type="match status" value="1"/>
</dbReference>
<dbReference type="PANTHER" id="PTHR35024">
    <property type="entry name" value="HYPOTHETICAL CYTOSOLIC PROTEIN"/>
    <property type="match status" value="1"/>
</dbReference>
<comment type="caution">
    <text evidence="2">The sequence shown here is derived from an EMBL/GenBank/DDBJ whole genome shotgun (WGS) entry which is preliminary data.</text>
</comment>
<name>A0A4Y8UI42_9GAMM</name>
<reference evidence="2 3" key="1">
    <citation type="submission" date="2019-03" db="EMBL/GenBank/DDBJ databases">
        <title>Draft genome of Gammaproteobacteria bacterium LSUCC0057, a member of the SAR92 clade.</title>
        <authorList>
            <person name="Lanclos V.C."/>
            <person name="Doiron C."/>
            <person name="Henson M.W."/>
            <person name="Thrash J.C."/>
        </authorList>
    </citation>
    <scope>NUCLEOTIDE SEQUENCE [LARGE SCALE GENOMIC DNA]</scope>
    <source>
        <strain evidence="2 3">LSUCC0057</strain>
    </source>
</reference>
<gene>
    <name evidence="2" type="ORF">E3W66_06060</name>
</gene>
<sequence>MIGTKVVVKGDIFSEEDLTIEGQVEGTVTAKSNEVHVGVAGKLKGTIHAKNVRIEGHVNGEIRSSECALVAASAQVQGNIIAPRVILEDGAKFKGSIDMDGSEKPAVAAPKPVEAAKVNA</sequence>
<protein>
    <submittedName>
        <fullName evidence="2">Polymer-forming cytoskeletal protein</fullName>
    </submittedName>
</protein>
<dbReference type="OrthoDB" id="9811682at2"/>
<dbReference type="InterPro" id="IPR007607">
    <property type="entry name" value="BacA/B"/>
</dbReference>
<dbReference type="Proteomes" id="UP000298133">
    <property type="component" value="Unassembled WGS sequence"/>
</dbReference>